<comment type="caution">
    <text evidence="8">The sequence shown here is derived from an EMBL/GenBank/DDBJ whole genome shotgun (WGS) entry which is preliminary data.</text>
</comment>
<dbReference type="PANTHER" id="PTHR34584:SF1">
    <property type="entry name" value="NA(+)_H(+) ANTIPORTER SUBUNIT E1"/>
    <property type="match status" value="1"/>
</dbReference>
<sequence length="163" mass="18226">MTHTIRLAIILVITWLLLSGMFEPLMLGFGLFSVIFSLWITSRMLKIDQERYSFFVTGSFAKFLFKLGVKVVQSNIDVCARILGFKPVESTFVTIDLPFKDDVAKVLYANAITLTPGSSSIAMGDNTLLIHTISEDGAQDLINSDVLRIMPKQYAIKTIEIDQ</sequence>
<evidence type="ECO:0000313" key="9">
    <source>
        <dbReference type="Proteomes" id="UP001156601"/>
    </source>
</evidence>
<keyword evidence="5 7" id="KW-1133">Transmembrane helix</keyword>
<dbReference type="Pfam" id="PF01899">
    <property type="entry name" value="MNHE"/>
    <property type="match status" value="1"/>
</dbReference>
<accession>A0AA37T4M7</accession>
<evidence type="ECO:0000313" key="8">
    <source>
        <dbReference type="EMBL" id="GLR71993.1"/>
    </source>
</evidence>
<evidence type="ECO:0000256" key="1">
    <source>
        <dbReference type="ARBA" id="ARBA00004651"/>
    </source>
</evidence>
<dbReference type="GO" id="GO:0008324">
    <property type="term" value="F:monoatomic cation transmembrane transporter activity"/>
    <property type="evidence" value="ECO:0007669"/>
    <property type="project" value="InterPro"/>
</dbReference>
<keyword evidence="9" id="KW-1185">Reference proteome</keyword>
<gene>
    <name evidence="8" type="ORF">GCM10007852_29010</name>
</gene>
<evidence type="ECO:0000256" key="4">
    <source>
        <dbReference type="ARBA" id="ARBA00022692"/>
    </source>
</evidence>
<feature type="transmembrane region" description="Helical" evidence="7">
    <location>
        <begin position="7"/>
        <end position="40"/>
    </location>
</feature>
<dbReference type="InterPro" id="IPR002758">
    <property type="entry name" value="Cation_antiport_E"/>
</dbReference>
<keyword evidence="4 7" id="KW-0812">Transmembrane</keyword>
<comment type="subcellular location">
    <subcellularLocation>
        <location evidence="1">Cell membrane</location>
        <topology evidence="1">Multi-pass membrane protein</topology>
    </subcellularLocation>
</comment>
<name>A0AA37T4M7_9ALTE</name>
<dbReference type="PANTHER" id="PTHR34584">
    <property type="entry name" value="NA(+)/H(+) ANTIPORTER SUBUNIT E1"/>
    <property type="match status" value="1"/>
</dbReference>
<evidence type="ECO:0000256" key="3">
    <source>
        <dbReference type="ARBA" id="ARBA00022475"/>
    </source>
</evidence>
<keyword evidence="3" id="KW-1003">Cell membrane</keyword>
<dbReference type="AlphaFoldDB" id="A0AA37T4M7"/>
<evidence type="ECO:0000256" key="5">
    <source>
        <dbReference type="ARBA" id="ARBA00022989"/>
    </source>
</evidence>
<reference evidence="8" key="2">
    <citation type="submission" date="2023-01" db="EMBL/GenBank/DDBJ databases">
        <title>Draft genome sequence of Agaribacter marinus strain NBRC 110023.</title>
        <authorList>
            <person name="Sun Q."/>
            <person name="Mori K."/>
        </authorList>
    </citation>
    <scope>NUCLEOTIDE SEQUENCE</scope>
    <source>
        <strain evidence="8">NBRC 110023</strain>
    </source>
</reference>
<dbReference type="RefSeq" id="WP_284218353.1">
    <property type="nucleotide sequence ID" value="NZ_BSOT01000007.1"/>
</dbReference>
<comment type="similarity">
    <text evidence="2">Belongs to the CPA3 antiporters (TC 2.A.63) subunit E family.</text>
</comment>
<protein>
    <submittedName>
        <fullName evidence="8">Cation transporter</fullName>
    </submittedName>
</protein>
<dbReference type="Proteomes" id="UP001156601">
    <property type="component" value="Unassembled WGS sequence"/>
</dbReference>
<organism evidence="8 9">
    <name type="scientific">Agaribacter marinus</name>
    <dbReference type="NCBI Taxonomy" id="1431249"/>
    <lineage>
        <taxon>Bacteria</taxon>
        <taxon>Pseudomonadati</taxon>
        <taxon>Pseudomonadota</taxon>
        <taxon>Gammaproteobacteria</taxon>
        <taxon>Alteromonadales</taxon>
        <taxon>Alteromonadaceae</taxon>
        <taxon>Agaribacter</taxon>
    </lineage>
</organism>
<evidence type="ECO:0000256" key="7">
    <source>
        <dbReference type="SAM" id="Phobius"/>
    </source>
</evidence>
<dbReference type="EMBL" id="BSOT01000007">
    <property type="protein sequence ID" value="GLR71993.1"/>
    <property type="molecule type" value="Genomic_DNA"/>
</dbReference>
<proteinExistence type="inferred from homology"/>
<evidence type="ECO:0000256" key="2">
    <source>
        <dbReference type="ARBA" id="ARBA00006228"/>
    </source>
</evidence>
<keyword evidence="6 7" id="KW-0472">Membrane</keyword>
<reference evidence="8" key="1">
    <citation type="journal article" date="2014" name="Int. J. Syst. Evol. Microbiol.">
        <title>Complete genome sequence of Corynebacterium casei LMG S-19264T (=DSM 44701T), isolated from a smear-ripened cheese.</title>
        <authorList>
            <consortium name="US DOE Joint Genome Institute (JGI-PGF)"/>
            <person name="Walter F."/>
            <person name="Albersmeier A."/>
            <person name="Kalinowski J."/>
            <person name="Ruckert C."/>
        </authorList>
    </citation>
    <scope>NUCLEOTIDE SEQUENCE</scope>
    <source>
        <strain evidence="8">NBRC 110023</strain>
    </source>
</reference>
<evidence type="ECO:0000256" key="6">
    <source>
        <dbReference type="ARBA" id="ARBA00023136"/>
    </source>
</evidence>
<dbReference type="GO" id="GO:0005886">
    <property type="term" value="C:plasma membrane"/>
    <property type="evidence" value="ECO:0007669"/>
    <property type="project" value="UniProtKB-SubCell"/>
</dbReference>